<organism evidence="1">
    <name type="scientific">freshwater metagenome</name>
    <dbReference type="NCBI Taxonomy" id="449393"/>
    <lineage>
        <taxon>unclassified sequences</taxon>
        <taxon>metagenomes</taxon>
        <taxon>ecological metagenomes</taxon>
    </lineage>
</organism>
<proteinExistence type="predicted"/>
<evidence type="ECO:0000313" key="1">
    <source>
        <dbReference type="EMBL" id="CAB4553219.1"/>
    </source>
</evidence>
<reference evidence="1" key="1">
    <citation type="submission" date="2020-05" db="EMBL/GenBank/DDBJ databases">
        <authorList>
            <person name="Chiriac C."/>
            <person name="Salcher M."/>
            <person name="Ghai R."/>
            <person name="Kavagutti S V."/>
        </authorList>
    </citation>
    <scope>NUCLEOTIDE SEQUENCE</scope>
</reference>
<name>A0A6J6CS29_9ZZZZ</name>
<protein>
    <submittedName>
        <fullName evidence="1">Unannotated protein</fullName>
    </submittedName>
</protein>
<accession>A0A6J6CS29</accession>
<sequence length="97" mass="10097">MPTTFGSTAYNCTDLGDSPLPGLINLKVSSLLSINARAVTISETNKPAPCSRHKVRNAELVIPAIGARTTGVSKTTSLLTKLPLEIGSRSGLTCVSN</sequence>
<gene>
    <name evidence="1" type="ORF">UFOPK1509_00457</name>
</gene>
<dbReference type="EMBL" id="CAEZSY010000050">
    <property type="protein sequence ID" value="CAB4553219.1"/>
    <property type="molecule type" value="Genomic_DNA"/>
</dbReference>
<dbReference type="AlphaFoldDB" id="A0A6J6CS29"/>